<dbReference type="HOGENOM" id="CLU_183793_0_0_5"/>
<dbReference type="Proteomes" id="UP000294958">
    <property type="component" value="Unassembled WGS sequence"/>
</dbReference>
<protein>
    <submittedName>
        <fullName evidence="4">YpeB-like protein with putative protease inhibitory function</fullName>
    </submittedName>
</protein>
<dbReference type="PATRIC" id="fig|69279.3.peg.4008"/>
<dbReference type="EMBL" id="SNZF01000023">
    <property type="protein sequence ID" value="TDR33372.1"/>
    <property type="molecule type" value="Genomic_DNA"/>
</dbReference>
<keyword evidence="1" id="KW-0732">Signal</keyword>
<evidence type="ECO:0000313" key="5">
    <source>
        <dbReference type="Proteomes" id="UP000019849"/>
    </source>
</evidence>
<organism evidence="3 5">
    <name type="scientific">Aquamicrobium defluvii</name>
    <dbReference type="NCBI Taxonomy" id="69279"/>
    <lineage>
        <taxon>Bacteria</taxon>
        <taxon>Pseudomonadati</taxon>
        <taxon>Pseudomonadota</taxon>
        <taxon>Alphaproteobacteria</taxon>
        <taxon>Hyphomicrobiales</taxon>
        <taxon>Phyllobacteriaceae</taxon>
        <taxon>Aquamicrobium</taxon>
    </lineage>
</organism>
<evidence type="ECO:0000313" key="6">
    <source>
        <dbReference type="Proteomes" id="UP000294958"/>
    </source>
</evidence>
<accession>A0A011V282</accession>
<dbReference type="Pfam" id="PF13670">
    <property type="entry name" value="PepSY_2"/>
    <property type="match status" value="1"/>
</dbReference>
<evidence type="ECO:0000313" key="4">
    <source>
        <dbReference type="EMBL" id="TDR33372.1"/>
    </source>
</evidence>
<dbReference type="Proteomes" id="UP000019849">
    <property type="component" value="Unassembled WGS sequence"/>
</dbReference>
<keyword evidence="4" id="KW-0646">Protease inhibitor</keyword>
<dbReference type="OrthoDB" id="8099763at2"/>
<dbReference type="RefSeq" id="WP_035030998.1">
    <property type="nucleotide sequence ID" value="NZ_KK073902.1"/>
</dbReference>
<keyword evidence="6" id="KW-1185">Reference proteome</keyword>
<reference evidence="4 6" key="2">
    <citation type="submission" date="2019-03" db="EMBL/GenBank/DDBJ databases">
        <title>Genomic Encyclopedia of Type Strains, Phase IV (KMG-IV): sequencing the most valuable type-strain genomes for metagenomic binning, comparative biology and taxonomic classification.</title>
        <authorList>
            <person name="Goeker M."/>
        </authorList>
    </citation>
    <scope>NUCLEOTIDE SEQUENCE [LARGE SCALE GENOMIC DNA]</scope>
    <source>
        <strain evidence="4 6">DSM 11603</strain>
    </source>
</reference>
<dbReference type="EMBL" id="JENY01000030">
    <property type="protein sequence ID" value="EXL02585.1"/>
    <property type="molecule type" value="Genomic_DNA"/>
</dbReference>
<dbReference type="STRING" id="69279.BG36_14755"/>
<proteinExistence type="predicted"/>
<evidence type="ECO:0000259" key="2">
    <source>
        <dbReference type="Pfam" id="PF13670"/>
    </source>
</evidence>
<feature type="chain" id="PRO_5044537383" evidence="1">
    <location>
        <begin position="26"/>
        <end position="89"/>
    </location>
</feature>
<feature type="signal peptide" evidence="1">
    <location>
        <begin position="1"/>
        <end position="25"/>
    </location>
</feature>
<gene>
    <name evidence="3" type="ORF">BG36_14755</name>
    <name evidence="4" type="ORF">DES43_12368</name>
</gene>
<dbReference type="GO" id="GO:0030414">
    <property type="term" value="F:peptidase inhibitor activity"/>
    <property type="evidence" value="ECO:0007669"/>
    <property type="project" value="UniProtKB-KW"/>
</dbReference>
<feature type="domain" description="PepSY" evidence="2">
    <location>
        <begin position="10"/>
        <end position="87"/>
    </location>
</feature>
<evidence type="ECO:0000313" key="3">
    <source>
        <dbReference type="EMBL" id="EXL02585.1"/>
    </source>
</evidence>
<comment type="caution">
    <text evidence="3">The sequence shown here is derived from an EMBL/GenBank/DDBJ whole genome shotgun (WGS) entry which is preliminary data.</text>
</comment>
<dbReference type="InterPro" id="IPR025711">
    <property type="entry name" value="PepSY"/>
</dbReference>
<sequence length="89" mass="9966">MTRKIVPILFAAALAAGIGLAPAHAQDDDRAPPQNAMKLSEIVAKVEKRDGFRYIDDIEWDDGLYEVTYYTTDRAKVEIRFDPVTGEPK</sequence>
<reference evidence="3 5" key="1">
    <citation type="submission" date="2014-02" db="EMBL/GenBank/DDBJ databases">
        <title>Aquamicrobium defluvii Genome sequencing.</title>
        <authorList>
            <person name="Wang X."/>
        </authorList>
    </citation>
    <scope>NUCLEOTIDE SEQUENCE [LARGE SCALE GENOMIC DNA]</scope>
    <source>
        <strain evidence="3 5">W13Z1</strain>
    </source>
</reference>
<dbReference type="AlphaFoldDB" id="A0A011V282"/>
<evidence type="ECO:0000256" key="1">
    <source>
        <dbReference type="SAM" id="SignalP"/>
    </source>
</evidence>
<name>A0A011V282_9HYPH</name>
<dbReference type="eggNOG" id="COG5591">
    <property type="taxonomic scope" value="Bacteria"/>
</dbReference>